<keyword evidence="8" id="KW-0675">Receptor</keyword>
<dbReference type="Gene3D" id="2.10.50.30">
    <property type="entry name" value="GPCR, family 3, nine cysteines domain"/>
    <property type="match status" value="1"/>
</dbReference>
<dbReference type="Pfam" id="PF07562">
    <property type="entry name" value="NCD3G"/>
    <property type="match status" value="1"/>
</dbReference>
<dbReference type="InterPro" id="IPR038550">
    <property type="entry name" value="GPCR_3_9-Cys_sf"/>
</dbReference>
<feature type="transmembrane region" description="Helical" evidence="11">
    <location>
        <begin position="1151"/>
        <end position="1171"/>
    </location>
</feature>
<evidence type="ECO:0000256" key="1">
    <source>
        <dbReference type="ARBA" id="ARBA00004651"/>
    </source>
</evidence>
<dbReference type="CDD" id="cd15283">
    <property type="entry name" value="7tmC_V2R_pheromone"/>
    <property type="match status" value="1"/>
</dbReference>
<evidence type="ECO:0000259" key="13">
    <source>
        <dbReference type="PROSITE" id="PS50259"/>
    </source>
</evidence>
<dbReference type="SUPFAM" id="SSF53822">
    <property type="entry name" value="Periplasmic binding protein-like I"/>
    <property type="match status" value="2"/>
</dbReference>
<feature type="transmembrane region" description="Helical" evidence="11">
    <location>
        <begin position="1183"/>
        <end position="1206"/>
    </location>
</feature>
<protein>
    <recommendedName>
        <fullName evidence="13">G-protein coupled receptors family 3 profile domain-containing protein</fullName>
    </recommendedName>
</protein>
<dbReference type="PROSITE" id="PS50259">
    <property type="entry name" value="G_PROTEIN_RECEP_F3_4"/>
    <property type="match status" value="1"/>
</dbReference>
<dbReference type="InterPro" id="IPR000337">
    <property type="entry name" value="GPCR_3"/>
</dbReference>
<feature type="chain" id="PRO_5008619647" description="G-protein coupled receptors family 3 profile domain-containing protein" evidence="12">
    <location>
        <begin position="26"/>
        <end position="1221"/>
    </location>
</feature>
<keyword evidence="7 11" id="KW-0472">Membrane</keyword>
<evidence type="ECO:0000313" key="14">
    <source>
        <dbReference type="EMBL" id="OCA19968.1"/>
    </source>
</evidence>
<accession>A0A1B8YAH6</accession>
<feature type="transmembrane region" description="Helical" evidence="11">
    <location>
        <begin position="1063"/>
        <end position="1089"/>
    </location>
</feature>
<dbReference type="InterPro" id="IPR000068">
    <property type="entry name" value="GPCR_3_Ca_sens_rcpt-rel"/>
</dbReference>
<dbReference type="FunFam" id="3.40.50.2300:FF:000099">
    <property type="entry name" value="Eg435916, gene 1"/>
    <property type="match status" value="1"/>
</dbReference>
<comment type="subcellular location">
    <subcellularLocation>
        <location evidence="1">Cell membrane</location>
        <topology evidence="1">Multi-pass membrane protein</topology>
    </subcellularLocation>
</comment>
<evidence type="ECO:0000256" key="12">
    <source>
        <dbReference type="SAM" id="SignalP"/>
    </source>
</evidence>
<dbReference type="Gene3D" id="3.40.50.2300">
    <property type="match status" value="2"/>
</dbReference>
<feature type="transmembrane region" description="Helical" evidence="11">
    <location>
        <begin position="1116"/>
        <end position="1139"/>
    </location>
</feature>
<dbReference type="InterPro" id="IPR001828">
    <property type="entry name" value="ANF_lig-bd_rcpt"/>
</dbReference>
<sequence>MEVLFPARLKVLLLVLMFQVLPSAAEMPSPSSGCRLSSNIRMNYFSDGELIIGGILQINNLFGNHFFQSIDDLNCIIVSFRHYRYLLVLIYTIEEINKDPEILPNVTLGYRIYDSCGLGMKSFASTFAILSGTEQPIPNYSCWNNRKVVGFIGDLSLESSLSIARLAGIYRYPQISYGSADPIFNNRLEFPSFYRMGPNELSEIDAIMSLIRHFGWKWVGLIVMDDDIGHRANKRLQEAMSKDGVCLAFLLILKYWTLFERAYATEIRKTIYRSTAKVVILFLSSQSIFHIGVLFDPHKVPHKIWIASSSASRIAELKYLPALATLNGTLVISLQQGEIPGFKQFFYSLNPYTYQRDDLFPYIWGLLFNCTFSETDISRKKCTGNETFDDTVLESYGTFNYRIAYGVYTAVYTMAHTLHELYGTMTRSPKSAESLHMYFKQWQVRSFVQLWELYCVLIDTDTRFSALTWTVLHSLTPSLACPTLTHPRSGLSYTHSPPGWPVLHSLTPGLANPTPTHPWSGLSYTHSPLVWPIRHSLNPGLANPTLTHPQSGQSDTHSPLVWPIRHSLTPGLACPTLTHPRSGLSYTHSPLVWPIRHPLTPGLANPTPTHQWSGQSDTHSPPVWPILHSLTPGLANPTLTHPWSGQSYTHSPPVWPVLHSLTPGLANPTLTHPWSGLSYTHSPPVWPVLQSLTPCLACPTLTHPRSGLSYTHSPPVWPVLYSLTPGLASPTLTHPQSGLSYTHSPPVWPVLHSLTPGLACPTLTHPRSGLSYTHSLPVWPVLHPLTPGLANPTLTPTPGLAIHFVKLNALMPHVTFRTSSGDKIYFKDNGNPQARYDIVKWYFLGIGNKKSIKVGSFDASKSDGKLIVNDSANLWGPYFSEFVHSRCSEPCKPGFRKAKVEGAPSCCYTCVLCADGEMSNITDAQSCMKCSKYEKSNSVRNGCIPRDIDCLSYEDHLGSTLSSISVIFSIICAVILGIFIKYCETPIVRANNRYLSCLLLISLMLCFLCTLLFIGRPTQICCLLRQVTFGIVFTISVSSVLAKTLTVIIAFNATKPGSKLKKYVGTQLAIILVIVCSLVEIVISAIWLASNPPFPEADTLSDPDYIILLCNEGSGFFFFCIIGYIGTLALLSFIAAFLAKDFPDRFNEAKNITFSMLGFCSMWGAFVPAYLSSKGSRMVAVEIFAILSSSAGLLGCIFISKCYIIFLKPELNTKETIITKQ</sequence>
<gene>
    <name evidence="14" type="ORF">XENTR_v90026461mg</name>
</gene>
<dbReference type="InterPro" id="IPR017978">
    <property type="entry name" value="GPCR_3_C"/>
</dbReference>
<evidence type="ECO:0000256" key="5">
    <source>
        <dbReference type="ARBA" id="ARBA00022989"/>
    </source>
</evidence>
<proteinExistence type="predicted"/>
<dbReference type="Pfam" id="PF01094">
    <property type="entry name" value="ANF_receptor"/>
    <property type="match status" value="1"/>
</dbReference>
<reference evidence="14" key="2">
    <citation type="journal article" date="2010" name="Science">
        <title>The genome of the Western clawed frog Xenopus tropicalis.</title>
        <authorList>
            <person name="Hellsten U."/>
            <person name="Harland R.M."/>
            <person name="Gilchrist M.J."/>
            <person name="Hendrix D."/>
            <person name="Jurka J."/>
            <person name="Kapitonov V."/>
            <person name="Ovcharenko I."/>
            <person name="Putnam N.H."/>
            <person name="Shu S."/>
            <person name="Taher L."/>
            <person name="Blitz I.L."/>
            <person name="Blumberg B."/>
            <person name="Dichmann D.S."/>
            <person name="Dubchak I."/>
            <person name="Amaya E."/>
            <person name="Detter J.C."/>
            <person name="Fletcher R."/>
            <person name="Gerhard D.S."/>
            <person name="Goodstein D."/>
            <person name="Graves T."/>
            <person name="Grigoriev I.V."/>
            <person name="Grimwood J."/>
            <person name="Kawashima T."/>
            <person name="Lindquist E."/>
            <person name="Lucas S.M."/>
            <person name="Mead P.E."/>
            <person name="Mitros T."/>
            <person name="Ogino H."/>
            <person name="Ohta Y."/>
            <person name="Poliakov A.V."/>
            <person name="Pollet N."/>
            <person name="Robert J."/>
            <person name="Salamov A."/>
            <person name="Sater A.K."/>
            <person name="Schmutz J."/>
            <person name="Terry A."/>
            <person name="Vize P.D."/>
            <person name="Warren W.C."/>
            <person name="Wells D."/>
            <person name="Wills A."/>
            <person name="Wilson R.K."/>
            <person name="Zimmerman L.B."/>
            <person name="Zorn A.M."/>
            <person name="Grainger R."/>
            <person name="Grammer T."/>
            <person name="Khokha M.K."/>
            <person name="Richardson P.M."/>
            <person name="Rokhsar D.S."/>
        </authorList>
    </citation>
    <scope>NUCLEOTIDE SEQUENCE [LARGE SCALE GENOMIC DNA]</scope>
    <source>
        <strain evidence="14">Nigerian</strain>
    </source>
</reference>
<feature type="signal peptide" evidence="12">
    <location>
        <begin position="1"/>
        <end position="25"/>
    </location>
</feature>
<reference evidence="14" key="1">
    <citation type="submission" date="2009-11" db="EMBL/GenBank/DDBJ databases">
        <authorList>
            <consortium name="US DOE Joint Genome Institute (JGI-PGF)"/>
            <person name="Ottilar R."/>
            <person name="Schmutz J."/>
            <person name="Salamov A."/>
            <person name="Cheng J.F."/>
            <person name="Lucas S."/>
            <person name="Pitluck S."/>
            <person name="Gundlach H."/>
            <person name="Guo Y."/>
            <person name="Haberer G."/>
            <person name="Nasrallah J."/>
            <person name="Mayer K.F.X."/>
            <person name="van de Peer Y."/>
            <person name="Weigel D."/>
            <person name="Grigoriev I.V."/>
        </authorList>
    </citation>
    <scope>NUCLEOTIDE SEQUENCE</scope>
    <source>
        <strain evidence="14">Nigerian</strain>
    </source>
</reference>
<keyword evidence="9" id="KW-0325">Glycoprotein</keyword>
<evidence type="ECO:0000256" key="8">
    <source>
        <dbReference type="ARBA" id="ARBA00023170"/>
    </source>
</evidence>
<feature type="transmembrane region" description="Helical" evidence="11">
    <location>
        <begin position="961"/>
        <end position="982"/>
    </location>
</feature>
<dbReference type="PROSITE" id="PS00981">
    <property type="entry name" value="G_PROTEIN_RECEP_F3_3"/>
    <property type="match status" value="1"/>
</dbReference>
<keyword evidence="4 12" id="KW-0732">Signal</keyword>
<evidence type="ECO:0000256" key="11">
    <source>
        <dbReference type="SAM" id="Phobius"/>
    </source>
</evidence>
<evidence type="ECO:0000256" key="7">
    <source>
        <dbReference type="ARBA" id="ARBA00023136"/>
    </source>
</evidence>
<keyword evidence="10" id="KW-0807">Transducer</keyword>
<evidence type="ECO:0000256" key="2">
    <source>
        <dbReference type="ARBA" id="ARBA00022475"/>
    </source>
</evidence>
<keyword evidence="3 11" id="KW-0812">Transmembrane</keyword>
<keyword evidence="5 11" id="KW-1133">Transmembrane helix</keyword>
<dbReference type="PANTHER" id="PTHR24061:SF627">
    <property type="entry name" value="VOMERONASAL TYPE-2 RECEPTOR 26-LIKE"/>
    <property type="match status" value="1"/>
</dbReference>
<keyword evidence="2" id="KW-1003">Cell membrane</keyword>
<feature type="domain" description="G-protein coupled receptors family 3 profile" evidence="13">
    <location>
        <begin position="957"/>
        <end position="1221"/>
    </location>
</feature>
<organism evidence="14">
    <name type="scientific">Xenopus tropicalis</name>
    <name type="common">Western clawed frog</name>
    <name type="synonym">Silurana tropicalis</name>
    <dbReference type="NCBI Taxonomy" id="8364"/>
    <lineage>
        <taxon>Eukaryota</taxon>
        <taxon>Metazoa</taxon>
        <taxon>Chordata</taxon>
        <taxon>Craniata</taxon>
        <taxon>Vertebrata</taxon>
        <taxon>Euteleostomi</taxon>
        <taxon>Amphibia</taxon>
        <taxon>Batrachia</taxon>
        <taxon>Anura</taxon>
        <taxon>Pipoidea</taxon>
        <taxon>Pipidae</taxon>
        <taxon>Xenopodinae</taxon>
        <taxon>Xenopus</taxon>
        <taxon>Silurana</taxon>
    </lineage>
</organism>
<dbReference type="InterPro" id="IPR028082">
    <property type="entry name" value="Peripla_BP_I"/>
</dbReference>
<feature type="transmembrane region" description="Helical" evidence="11">
    <location>
        <begin position="994"/>
        <end position="1015"/>
    </location>
</feature>
<dbReference type="GO" id="GO:0005886">
    <property type="term" value="C:plasma membrane"/>
    <property type="evidence" value="ECO:0007669"/>
    <property type="project" value="UniProtKB-SubCell"/>
</dbReference>
<evidence type="ECO:0000256" key="4">
    <source>
        <dbReference type="ARBA" id="ARBA00022729"/>
    </source>
</evidence>
<dbReference type="PRINTS" id="PR00248">
    <property type="entry name" value="GPCRMGR"/>
</dbReference>
<dbReference type="AlphaFoldDB" id="A0A1B8YAH6"/>
<dbReference type="GO" id="GO:0004930">
    <property type="term" value="F:G protein-coupled receptor activity"/>
    <property type="evidence" value="ECO:0007669"/>
    <property type="project" value="UniProtKB-KW"/>
</dbReference>
<evidence type="ECO:0000256" key="6">
    <source>
        <dbReference type="ARBA" id="ARBA00023040"/>
    </source>
</evidence>
<dbReference type="Pfam" id="PF00003">
    <property type="entry name" value="7tm_3"/>
    <property type="match status" value="1"/>
</dbReference>
<name>A0A1B8YAH6_XENTR</name>
<dbReference type="InterPro" id="IPR011500">
    <property type="entry name" value="GPCR_3_9-Cys_dom"/>
</dbReference>
<dbReference type="PANTHER" id="PTHR24061">
    <property type="entry name" value="CALCIUM-SENSING RECEPTOR-RELATED"/>
    <property type="match status" value="1"/>
</dbReference>
<dbReference type="InterPro" id="IPR017979">
    <property type="entry name" value="GPCR_3_CS"/>
</dbReference>
<dbReference type="FunFam" id="2.10.50.30:FF:000003">
    <property type="entry name" value="Vomeronasal 2, receptor 120"/>
    <property type="match status" value="1"/>
</dbReference>
<evidence type="ECO:0000256" key="3">
    <source>
        <dbReference type="ARBA" id="ARBA00022692"/>
    </source>
</evidence>
<feature type="transmembrane region" description="Helical" evidence="11">
    <location>
        <begin position="1027"/>
        <end position="1051"/>
    </location>
</feature>
<dbReference type="FunFam" id="3.40.50.2300:FF:000728">
    <property type="entry name" value="Uncharacterized protein"/>
    <property type="match status" value="1"/>
</dbReference>
<keyword evidence="6" id="KW-0297">G-protein coupled receptor</keyword>
<dbReference type="EMBL" id="KV460359">
    <property type="protein sequence ID" value="OCA19968.1"/>
    <property type="molecule type" value="Genomic_DNA"/>
</dbReference>
<reference evidence="14" key="3">
    <citation type="submission" date="2016-05" db="EMBL/GenBank/DDBJ databases">
        <title>WGS assembly of Xenopus tropicalis.</title>
        <authorList>
            <person name="Sessions A."/>
            <person name="Jenkins J."/>
            <person name="Mitros T."/>
            <person name="Lyons J.T."/>
            <person name="Dichmann D.S."/>
            <person name="Robert J."/>
            <person name="Harland R.M."/>
            <person name="Rokhsar D.S."/>
        </authorList>
    </citation>
    <scope>NUCLEOTIDE SEQUENCE</scope>
    <source>
        <strain evidence="14">Nigerian</strain>
    </source>
</reference>
<dbReference type="FunFam" id="3.40.50.2300:FF:000692">
    <property type="match status" value="1"/>
</dbReference>
<evidence type="ECO:0000256" key="10">
    <source>
        <dbReference type="ARBA" id="ARBA00023224"/>
    </source>
</evidence>
<evidence type="ECO:0000256" key="9">
    <source>
        <dbReference type="ARBA" id="ARBA00023180"/>
    </source>
</evidence>